<gene>
    <name evidence="4" type="ORF">C7381_10673</name>
</gene>
<dbReference type="AlphaFoldDB" id="A0A2U1E2L9"/>
<dbReference type="CDD" id="cd03424">
    <property type="entry name" value="NUDIX_ADPRase_Nudt5_UGPPase_Nudt14"/>
    <property type="match status" value="1"/>
</dbReference>
<dbReference type="RefSeq" id="WP_116480263.1">
    <property type="nucleotide sequence ID" value="NZ_QEKV01000006.1"/>
</dbReference>
<dbReference type="GO" id="GO:0005829">
    <property type="term" value="C:cytosol"/>
    <property type="evidence" value="ECO:0007669"/>
    <property type="project" value="TreeGrafter"/>
</dbReference>
<dbReference type="SUPFAM" id="SSF55811">
    <property type="entry name" value="Nudix"/>
    <property type="match status" value="1"/>
</dbReference>
<dbReference type="PROSITE" id="PS00893">
    <property type="entry name" value="NUDIX_BOX"/>
    <property type="match status" value="1"/>
</dbReference>
<dbReference type="PANTHER" id="PTHR11839:SF18">
    <property type="entry name" value="NUDIX HYDROLASE DOMAIN-CONTAINING PROTEIN"/>
    <property type="match status" value="1"/>
</dbReference>
<dbReference type="InterPro" id="IPR020084">
    <property type="entry name" value="NUDIX_hydrolase_CS"/>
</dbReference>
<dbReference type="Proteomes" id="UP000245793">
    <property type="component" value="Unassembled WGS sequence"/>
</dbReference>
<evidence type="ECO:0000259" key="3">
    <source>
        <dbReference type="PROSITE" id="PS51462"/>
    </source>
</evidence>
<dbReference type="GO" id="GO:0019693">
    <property type="term" value="P:ribose phosphate metabolic process"/>
    <property type="evidence" value="ECO:0007669"/>
    <property type="project" value="TreeGrafter"/>
</dbReference>
<dbReference type="GO" id="GO:0016787">
    <property type="term" value="F:hydrolase activity"/>
    <property type="evidence" value="ECO:0007669"/>
    <property type="project" value="UniProtKB-KW"/>
</dbReference>
<organism evidence="4 5">
    <name type="scientific">Ezakiella coagulans</name>
    <dbReference type="NCBI Taxonomy" id="46507"/>
    <lineage>
        <taxon>Bacteria</taxon>
        <taxon>Bacillati</taxon>
        <taxon>Bacillota</taxon>
        <taxon>Tissierellia</taxon>
        <taxon>Ezakiella</taxon>
    </lineage>
</organism>
<evidence type="ECO:0000313" key="4">
    <source>
        <dbReference type="EMBL" id="PVY94200.1"/>
    </source>
</evidence>
<dbReference type="Pfam" id="PF00293">
    <property type="entry name" value="NUDIX"/>
    <property type="match status" value="1"/>
</dbReference>
<dbReference type="PROSITE" id="PS51462">
    <property type="entry name" value="NUDIX"/>
    <property type="match status" value="1"/>
</dbReference>
<dbReference type="Gene3D" id="3.90.79.10">
    <property type="entry name" value="Nucleoside Triphosphate Pyrophosphohydrolase"/>
    <property type="match status" value="1"/>
</dbReference>
<protein>
    <submittedName>
        <fullName evidence="4">ADP-ribose pyrophosphatase</fullName>
    </submittedName>
</protein>
<evidence type="ECO:0000313" key="5">
    <source>
        <dbReference type="Proteomes" id="UP000245793"/>
    </source>
</evidence>
<feature type="domain" description="Nudix hydrolase" evidence="3">
    <location>
        <begin position="40"/>
        <end position="166"/>
    </location>
</feature>
<dbReference type="GO" id="GO:0006753">
    <property type="term" value="P:nucleoside phosphate metabolic process"/>
    <property type="evidence" value="ECO:0007669"/>
    <property type="project" value="TreeGrafter"/>
</dbReference>
<evidence type="ECO:0000256" key="2">
    <source>
        <dbReference type="ARBA" id="ARBA00022801"/>
    </source>
</evidence>
<dbReference type="PANTHER" id="PTHR11839">
    <property type="entry name" value="UDP/ADP-SUGAR PYROPHOSPHATASE"/>
    <property type="match status" value="1"/>
</dbReference>
<name>A0A2U1E2L9_9FIRM</name>
<dbReference type="InterPro" id="IPR015797">
    <property type="entry name" value="NUDIX_hydrolase-like_dom_sf"/>
</dbReference>
<dbReference type="EMBL" id="QEKV01000006">
    <property type="protein sequence ID" value="PVY94200.1"/>
    <property type="molecule type" value="Genomic_DNA"/>
</dbReference>
<dbReference type="InterPro" id="IPR000086">
    <property type="entry name" value="NUDIX_hydrolase_dom"/>
</dbReference>
<comment type="cofactor">
    <cofactor evidence="1">
        <name>Mg(2+)</name>
        <dbReference type="ChEBI" id="CHEBI:18420"/>
    </cofactor>
</comment>
<keyword evidence="5" id="KW-1185">Reference proteome</keyword>
<proteinExistence type="predicted"/>
<sequence>MDYTETTIKSENIYEGKVINLRVDSVELPNRRYSKREVVVHGDVAAIIAIRNNKIVLLKHFRKPVEEILIEIPAGGVMKGETPIDAAARELEEETGLVAKNLNYLIMSYSSPGYTTEKIHFFISDEIEISEHERDDEAIEVLEMSLDEIKEKIDNLEIKDAKTIMAYFLAKEYIDENN</sequence>
<accession>A0A2U1E2L9</accession>
<keyword evidence="2" id="KW-0378">Hydrolase</keyword>
<evidence type="ECO:0000256" key="1">
    <source>
        <dbReference type="ARBA" id="ARBA00001946"/>
    </source>
</evidence>
<comment type="caution">
    <text evidence="4">The sequence shown here is derived from an EMBL/GenBank/DDBJ whole genome shotgun (WGS) entry which is preliminary data.</text>
</comment>
<reference evidence="4 5" key="1">
    <citation type="submission" date="2018-04" db="EMBL/GenBank/DDBJ databases">
        <title>Genomic Encyclopedia of Type Strains, Phase IV (KMG-IV): sequencing the most valuable type-strain genomes for metagenomic binning, comparative biology and taxonomic classification.</title>
        <authorList>
            <person name="Goeker M."/>
        </authorList>
    </citation>
    <scope>NUCLEOTIDE SEQUENCE [LARGE SCALE GENOMIC DNA]</scope>
    <source>
        <strain evidence="4 5">DSM 20705</strain>
    </source>
</reference>